<organism evidence="8 9">
    <name type="scientific">Sulfurovum xiamenensis</name>
    <dbReference type="NCBI Taxonomy" id="3019066"/>
    <lineage>
        <taxon>Bacteria</taxon>
        <taxon>Pseudomonadati</taxon>
        <taxon>Campylobacterota</taxon>
        <taxon>Epsilonproteobacteria</taxon>
        <taxon>Campylobacterales</taxon>
        <taxon>Sulfurovaceae</taxon>
        <taxon>Sulfurovum</taxon>
    </lineage>
</organism>
<feature type="binding site" evidence="6">
    <location>
        <position position="674"/>
    </location>
    <ligand>
        <name>Zn(2+)</name>
        <dbReference type="ChEBI" id="CHEBI:29105"/>
    </ligand>
</feature>
<keyword evidence="7" id="KW-0175">Coiled coil</keyword>
<gene>
    <name evidence="6" type="primary">dabA</name>
    <name evidence="8" type="ORF">PF327_11125</name>
</gene>
<keyword evidence="3 6" id="KW-0479">Metal-binding</keyword>
<dbReference type="Proteomes" id="UP001169066">
    <property type="component" value="Unassembled WGS sequence"/>
</dbReference>
<dbReference type="Pfam" id="PF10070">
    <property type="entry name" value="DabA"/>
    <property type="match status" value="1"/>
</dbReference>
<evidence type="ECO:0000256" key="1">
    <source>
        <dbReference type="ARBA" id="ARBA00022448"/>
    </source>
</evidence>
<sequence>MSILEKLNAVKNTVPHYWPIGSFIHHNPLKGFEHLNFKEGLDKAQSIFGGKVYMEPSYYLKLYEEGKIDPAILKSNLQEILEIDGLAEYYDLAEKCLLEVNPKWNSFRSSASIKEHKIDEELLAYLDEKFFYHNKEKWRKKLTKHMTLYEINDILFDRDDKEIIEKEVIEYITRFLDEEQTTLSMSNRDLGMFETFKLYENFDYAHDSETFVREALEKLEVADEDIERNLLKHILKLHGWAGFIKYRSEDPNYYSQQQNPSSLMDYLAIRFYYELKYLKHRKISSYKELANYIQDNSAYVLLKILKHKGSLPGKFIDAMEERQNYDDILESYTQYVLQLDAKQVHLASDHLGNTEIPLPELAKIMETLRAEEGYIWLKSLEDSYIRSYVDEFTNVPQEETEKAVASATFCLDVRSEVIRRQIESSGPYQTYGAGGFLGLPIAFVEFDKSHELFLSPAIVKAGNIVFEIPKERYEDYSSKKGMNKTTKKVLSDLKNNPYTPYIMVEAIGWIFGINLFGKTFSPRRTQKLFSKLKPQKPKTTYTLDKLSSEEIEMYVNKLHTHIISEVLSNSCPKECTTKEIQAIRDHLVLGKELTVELSSELIEKLKNEYKITEEDYKFQKHKLSMVGFTLEEKVNYLHNYLTMIGQVDHFPEFVTIIGHGSISDNNPFESALDCGACGGNISLPNTRALCMIANTKEVREALKEKGIDIPDSTKFIPGLHITTTDEIKYYDTDILTAEEMPRFFQIMRDFNKASQMSREERIEVLPYTHTQEDVMIKSMDWSEPRPEWGLAGNMGAFAGPRSSTKHVNLHNRFFMHSYDWKVDNDNADILTRIFNGPLIVGEWINMEHYFSTVDNAVYGAGSKVYHNVVAKVGVYNGNYSDLKIGLPTQSVLLEGEAYHEPVRLLTFMEAPLEKVGKAVENSIAKEFILNEWIRPVIIDKEAKKVYTYESGDFKVIKEL</sequence>
<comment type="cofactor">
    <cofactor evidence="6">
        <name>Zn(2+)</name>
        <dbReference type="ChEBI" id="CHEBI:29105"/>
    </cofactor>
</comment>
<evidence type="ECO:0000256" key="3">
    <source>
        <dbReference type="ARBA" id="ARBA00022723"/>
    </source>
</evidence>
<dbReference type="InterPro" id="IPR018752">
    <property type="entry name" value="DabA"/>
</dbReference>
<comment type="subunit">
    <text evidence="6">Forms a complex with DabB.</text>
</comment>
<evidence type="ECO:0000256" key="4">
    <source>
        <dbReference type="ARBA" id="ARBA00022833"/>
    </source>
</evidence>
<keyword evidence="2 6" id="KW-1003">Cell membrane</keyword>
<name>A0ABT7QUP1_9BACT</name>
<protein>
    <recommendedName>
        <fullName evidence="6">Probable inorganic carbon transporter subunit DabA</fullName>
    </recommendedName>
</protein>
<comment type="similarity">
    <text evidence="6">Belongs to the inorganic carbon transporter (TC 9.A.2) DabA family.</text>
</comment>
<comment type="subcellular location">
    <subcellularLocation>
        <location evidence="6">Cell membrane</location>
        <topology evidence="6">Peripheral membrane protein</topology>
    </subcellularLocation>
</comment>
<keyword evidence="9" id="KW-1185">Reference proteome</keyword>
<feature type="coiled-coil region" evidence="7">
    <location>
        <begin position="595"/>
        <end position="622"/>
    </location>
</feature>
<evidence type="ECO:0000313" key="9">
    <source>
        <dbReference type="Proteomes" id="UP001169066"/>
    </source>
</evidence>
<dbReference type="EMBL" id="JAQIBC010000014">
    <property type="protein sequence ID" value="MDM5264746.1"/>
    <property type="molecule type" value="Genomic_DNA"/>
</dbReference>
<keyword evidence="4 6" id="KW-0862">Zinc</keyword>
<accession>A0ABT7QUP1</accession>
<evidence type="ECO:0000256" key="5">
    <source>
        <dbReference type="ARBA" id="ARBA00023136"/>
    </source>
</evidence>
<evidence type="ECO:0000313" key="8">
    <source>
        <dbReference type="EMBL" id="MDM5264746.1"/>
    </source>
</evidence>
<evidence type="ECO:0000256" key="2">
    <source>
        <dbReference type="ARBA" id="ARBA00022475"/>
    </source>
</evidence>
<keyword evidence="1 6" id="KW-0813">Transport</keyword>
<keyword evidence="5 6" id="KW-0472">Membrane</keyword>
<dbReference type="PANTHER" id="PTHR38344">
    <property type="entry name" value="UPF0753 PROTEIN AQ_863"/>
    <property type="match status" value="1"/>
</dbReference>
<reference evidence="8" key="1">
    <citation type="submission" date="2023-01" db="EMBL/GenBank/DDBJ databases">
        <title>Sulfurovum sp. XTW-4 genome assembly.</title>
        <authorList>
            <person name="Wang J."/>
        </authorList>
    </citation>
    <scope>NUCLEOTIDE SEQUENCE</scope>
    <source>
        <strain evidence="8">XTW-4</strain>
    </source>
</reference>
<feature type="binding site" evidence="6">
    <location>
        <position position="659"/>
    </location>
    <ligand>
        <name>Zn(2+)</name>
        <dbReference type="ChEBI" id="CHEBI:29105"/>
    </ligand>
</feature>
<comment type="caution">
    <text evidence="8">The sequence shown here is derived from an EMBL/GenBank/DDBJ whole genome shotgun (WGS) entry which is preliminary data.</text>
</comment>
<evidence type="ECO:0000256" key="7">
    <source>
        <dbReference type="SAM" id="Coils"/>
    </source>
</evidence>
<feature type="binding site" evidence="6">
    <location>
        <position position="412"/>
    </location>
    <ligand>
        <name>Zn(2+)</name>
        <dbReference type="ChEBI" id="CHEBI:29105"/>
    </ligand>
</feature>
<proteinExistence type="inferred from homology"/>
<dbReference type="RefSeq" id="WP_289402625.1">
    <property type="nucleotide sequence ID" value="NZ_JAQIBC010000014.1"/>
</dbReference>
<dbReference type="PANTHER" id="PTHR38344:SF1">
    <property type="entry name" value="INORGANIC CARBON TRANSPORTER SUBUNIT DABA-RELATED"/>
    <property type="match status" value="1"/>
</dbReference>
<evidence type="ECO:0000256" key="6">
    <source>
        <dbReference type="HAMAP-Rule" id="MF_01871"/>
    </source>
</evidence>
<comment type="function">
    <text evidence="6">Part of an energy-coupled inorganic carbon pump.</text>
</comment>
<feature type="binding site" evidence="6">
    <location>
        <position position="410"/>
    </location>
    <ligand>
        <name>Zn(2+)</name>
        <dbReference type="ChEBI" id="CHEBI:29105"/>
    </ligand>
</feature>
<dbReference type="HAMAP" id="MF_01871">
    <property type="entry name" value="DabA"/>
    <property type="match status" value="1"/>
</dbReference>